<dbReference type="EMBL" id="MU854472">
    <property type="protein sequence ID" value="KAK4034623.1"/>
    <property type="molecule type" value="Genomic_DNA"/>
</dbReference>
<reference evidence="2" key="1">
    <citation type="journal article" date="2023" name="Mol. Phylogenet. Evol.">
        <title>Genome-scale phylogeny and comparative genomics of the fungal order Sordariales.</title>
        <authorList>
            <person name="Hensen N."/>
            <person name="Bonometti L."/>
            <person name="Westerberg I."/>
            <person name="Brannstrom I.O."/>
            <person name="Guillou S."/>
            <person name="Cros-Aarteil S."/>
            <person name="Calhoun S."/>
            <person name="Haridas S."/>
            <person name="Kuo A."/>
            <person name="Mondo S."/>
            <person name="Pangilinan J."/>
            <person name="Riley R."/>
            <person name="LaButti K."/>
            <person name="Andreopoulos B."/>
            <person name="Lipzen A."/>
            <person name="Chen C."/>
            <person name="Yan M."/>
            <person name="Daum C."/>
            <person name="Ng V."/>
            <person name="Clum A."/>
            <person name="Steindorff A."/>
            <person name="Ohm R.A."/>
            <person name="Martin F."/>
            <person name="Silar P."/>
            <person name="Natvig D.O."/>
            <person name="Lalanne C."/>
            <person name="Gautier V."/>
            <person name="Ament-Velasquez S.L."/>
            <person name="Kruys A."/>
            <person name="Hutchinson M.I."/>
            <person name="Powell A.J."/>
            <person name="Barry K."/>
            <person name="Miller A.N."/>
            <person name="Grigoriev I.V."/>
            <person name="Debuchy R."/>
            <person name="Gladieux P."/>
            <person name="Hiltunen Thoren M."/>
            <person name="Johannesson H."/>
        </authorList>
    </citation>
    <scope>NUCLEOTIDE SEQUENCE [LARGE SCALE GENOMIC DNA]</scope>
    <source>
        <strain evidence="2">CBS 284.82</strain>
    </source>
</reference>
<gene>
    <name evidence="1" type="ORF">C8A01DRAFT_38930</name>
</gene>
<sequence length="287" mass="32861">MASGATNDTQLAAPAAAAFEFLHLARELRNMIYLEMMKHPPSIGDPRVHWPNYGVECQMGLATSREAITALIPFLQSCSLINNELSSLIYSQNFRLIADPSHSRFPAAQWLSTIPAHRLVRLELYIDGRRPLTDADKAVRLLPVRAPGLRDLTIRMDFLDDHEDEWSWMDPMGEEVEEWAFGVEEPTKQADSEKRFFGGRLIAVLKRMRELNLRVLRMRPVEDERWVKAVCREVGIEVEVQSSYEMDGEPDKVLYKPGGLLEEVEGFNLEDVNLDEDVEYESGWEIN</sequence>
<dbReference type="InterPro" id="IPR038883">
    <property type="entry name" value="AN11006-like"/>
</dbReference>
<accession>A0AAN6PA99</accession>
<organism evidence="1 2">
    <name type="scientific">Parachaetomium inaequale</name>
    <dbReference type="NCBI Taxonomy" id="2588326"/>
    <lineage>
        <taxon>Eukaryota</taxon>
        <taxon>Fungi</taxon>
        <taxon>Dikarya</taxon>
        <taxon>Ascomycota</taxon>
        <taxon>Pezizomycotina</taxon>
        <taxon>Sordariomycetes</taxon>
        <taxon>Sordariomycetidae</taxon>
        <taxon>Sordariales</taxon>
        <taxon>Chaetomiaceae</taxon>
        <taxon>Parachaetomium</taxon>
    </lineage>
</organism>
<dbReference type="PANTHER" id="PTHR42085">
    <property type="entry name" value="F-BOX DOMAIN-CONTAINING PROTEIN"/>
    <property type="match status" value="1"/>
</dbReference>
<evidence type="ECO:0000313" key="2">
    <source>
        <dbReference type="Proteomes" id="UP001303115"/>
    </source>
</evidence>
<name>A0AAN6PA99_9PEZI</name>
<dbReference type="Proteomes" id="UP001303115">
    <property type="component" value="Unassembled WGS sequence"/>
</dbReference>
<dbReference type="PANTHER" id="PTHR42085:SF2">
    <property type="entry name" value="F-BOX DOMAIN-CONTAINING PROTEIN"/>
    <property type="match status" value="1"/>
</dbReference>
<keyword evidence="2" id="KW-1185">Reference proteome</keyword>
<protein>
    <submittedName>
        <fullName evidence="1">Uncharacterized protein</fullName>
    </submittedName>
</protein>
<proteinExistence type="predicted"/>
<evidence type="ECO:0000313" key="1">
    <source>
        <dbReference type="EMBL" id="KAK4034623.1"/>
    </source>
</evidence>
<comment type="caution">
    <text evidence="1">The sequence shown here is derived from an EMBL/GenBank/DDBJ whole genome shotgun (WGS) entry which is preliminary data.</text>
</comment>
<dbReference type="AlphaFoldDB" id="A0AAN6PA99"/>